<name>A0A2M7T8X5_9ACTN</name>
<dbReference type="EMBL" id="PFNG01000091">
    <property type="protein sequence ID" value="PIZ40423.1"/>
    <property type="molecule type" value="Genomic_DNA"/>
</dbReference>
<evidence type="ECO:0000313" key="3">
    <source>
        <dbReference type="Proteomes" id="UP000230956"/>
    </source>
</evidence>
<dbReference type="Proteomes" id="UP000230956">
    <property type="component" value="Unassembled WGS sequence"/>
</dbReference>
<accession>A0A2M7T8X5</accession>
<organism evidence="2 3">
    <name type="scientific">Candidatus Aquicultor secundus</name>
    <dbReference type="NCBI Taxonomy" id="1973895"/>
    <lineage>
        <taxon>Bacteria</taxon>
        <taxon>Bacillati</taxon>
        <taxon>Actinomycetota</taxon>
        <taxon>Candidatus Aquicultoria</taxon>
        <taxon>Candidatus Aquicultorales</taxon>
        <taxon>Candidatus Aquicultoraceae</taxon>
        <taxon>Candidatus Aquicultor</taxon>
    </lineage>
</organism>
<sequence>MSRLEESIEIANPQHPHCATVLLLDISGSMVANGKINQLNDGLRFFKEDVTSDELASKRVDLAIITFGDGVTLTHDFSSMDAFNPPTLRASGLTPMGEAILRAIDLIEERKFEYKSRGIDYYRPWIFLITDGEPTDMKPGDATWKKVVAAINDGENNKNFLFFTVGVEPADMDTLKQLSPSNRAPVRLMPGKFKAMFEWLSKSQGRVSASKVGENVQLDSPAGWAEISTI</sequence>
<evidence type="ECO:0000313" key="2">
    <source>
        <dbReference type="EMBL" id="PIZ40423.1"/>
    </source>
</evidence>
<dbReference type="InterPro" id="IPR011392">
    <property type="entry name" value="Tellurite-R_TerY"/>
</dbReference>
<dbReference type="RefSeq" id="WP_286677799.1">
    <property type="nucleotide sequence ID" value="NZ_MNXI01000034.1"/>
</dbReference>
<dbReference type="InterPro" id="IPR036465">
    <property type="entry name" value="vWFA_dom_sf"/>
</dbReference>
<dbReference type="InterPro" id="IPR002035">
    <property type="entry name" value="VWF_A"/>
</dbReference>
<feature type="domain" description="VWFA" evidence="1">
    <location>
        <begin position="19"/>
        <end position="207"/>
    </location>
</feature>
<evidence type="ECO:0000259" key="1">
    <source>
        <dbReference type="PROSITE" id="PS50234"/>
    </source>
</evidence>
<dbReference type="PROSITE" id="PS50234">
    <property type="entry name" value="VWFA"/>
    <property type="match status" value="1"/>
</dbReference>
<dbReference type="Pfam" id="PF00092">
    <property type="entry name" value="VWA"/>
    <property type="match status" value="1"/>
</dbReference>
<dbReference type="AlphaFoldDB" id="A0A2M7T8X5"/>
<protein>
    <recommendedName>
        <fullName evidence="1">VWFA domain-containing protein</fullName>
    </recommendedName>
</protein>
<dbReference type="PIRSF" id="PIRSF020634">
    <property type="entry name" value="TerY_vWA"/>
    <property type="match status" value="1"/>
</dbReference>
<comment type="caution">
    <text evidence="2">The sequence shown here is derived from an EMBL/GenBank/DDBJ whole genome shotgun (WGS) entry which is preliminary data.</text>
</comment>
<dbReference type="SMART" id="SM00327">
    <property type="entry name" value="VWA"/>
    <property type="match status" value="1"/>
</dbReference>
<proteinExistence type="predicted"/>
<dbReference type="Gene3D" id="3.40.50.410">
    <property type="entry name" value="von Willebrand factor, type A domain"/>
    <property type="match status" value="1"/>
</dbReference>
<reference evidence="3" key="1">
    <citation type="submission" date="2017-09" db="EMBL/GenBank/DDBJ databases">
        <title>Depth-based differentiation of microbial function through sediment-hosted aquifers and enrichment of novel symbionts in the deep terrestrial subsurface.</title>
        <authorList>
            <person name="Probst A.J."/>
            <person name="Ladd B."/>
            <person name="Jarett J.K."/>
            <person name="Geller-Mcgrath D.E."/>
            <person name="Sieber C.M.K."/>
            <person name="Emerson J.B."/>
            <person name="Anantharaman K."/>
            <person name="Thomas B.C."/>
            <person name="Malmstrom R."/>
            <person name="Stieglmeier M."/>
            <person name="Klingl A."/>
            <person name="Woyke T."/>
            <person name="Ryan C.M."/>
            <person name="Banfield J.F."/>
        </authorList>
    </citation>
    <scope>NUCLEOTIDE SEQUENCE [LARGE SCALE GENOMIC DNA]</scope>
</reference>
<dbReference type="SUPFAM" id="SSF53300">
    <property type="entry name" value="vWA-like"/>
    <property type="match status" value="1"/>
</dbReference>
<gene>
    <name evidence="2" type="ORF">COY37_03805</name>
</gene>